<dbReference type="OrthoDB" id="9104969at2"/>
<proteinExistence type="predicted"/>
<evidence type="ECO:0000313" key="1">
    <source>
        <dbReference type="EMBL" id="ASV96817.1"/>
    </source>
</evidence>
<dbReference type="EMBL" id="CP022989">
    <property type="protein sequence ID" value="ASV96817.1"/>
    <property type="molecule type" value="Genomic_DNA"/>
</dbReference>
<dbReference type="AlphaFoldDB" id="A0A248VCN1"/>
<sequence length="128" mass="14399">MLRISIFDGDFHGTMEELTHVCDIEGCVIPDDRPPFSLLEESLRVLEMCVERYTVPRPRGPCFTVFIGRMNGTEMTIVVRLDIFARDGLVRAGVEGILPGWDAEPTHYLPDDDVVTIVRKLIAGQLPK</sequence>
<organism evidence="1 2">
    <name type="scientific">Paraburkholderia aromaticivorans</name>
    <dbReference type="NCBI Taxonomy" id="2026199"/>
    <lineage>
        <taxon>Bacteria</taxon>
        <taxon>Pseudomonadati</taxon>
        <taxon>Pseudomonadota</taxon>
        <taxon>Betaproteobacteria</taxon>
        <taxon>Burkholderiales</taxon>
        <taxon>Burkholderiaceae</taxon>
        <taxon>Paraburkholderia</taxon>
    </lineage>
</organism>
<evidence type="ECO:0000313" key="2">
    <source>
        <dbReference type="Proteomes" id="UP000215158"/>
    </source>
</evidence>
<dbReference type="KEGG" id="parb:CJU94_00690"/>
<protein>
    <submittedName>
        <fullName evidence="1">Uncharacterized protein</fullName>
    </submittedName>
</protein>
<accession>A0A248VCN1</accession>
<dbReference type="RefSeq" id="WP_095417124.1">
    <property type="nucleotide sequence ID" value="NZ_CP022989.1"/>
</dbReference>
<reference evidence="1 2" key="1">
    <citation type="submission" date="2017-08" db="EMBL/GenBank/DDBJ databases">
        <title>Identification and genetic characteristics of simultaneous BTEX- and naphthalene-degrading Paraburkholderia sp. BN5 isolated from petroleum-contaminated soil.</title>
        <authorList>
            <person name="Lee Y."/>
            <person name="Jeon C.O."/>
        </authorList>
    </citation>
    <scope>NUCLEOTIDE SEQUENCE [LARGE SCALE GENOMIC DNA]</scope>
    <source>
        <strain evidence="1 2">BN5</strain>
    </source>
</reference>
<keyword evidence="2" id="KW-1185">Reference proteome</keyword>
<name>A0A248VCN1_9BURK</name>
<gene>
    <name evidence="1" type="ORF">CJU94_00690</name>
</gene>
<dbReference type="Proteomes" id="UP000215158">
    <property type="component" value="Chromosome 1"/>
</dbReference>